<reference evidence="2" key="1">
    <citation type="submission" date="2021-03" db="EMBL/GenBank/DDBJ databases">
        <title>Whole genome shotgun sequence of Actinoplanes consettensis NBRC 14913.</title>
        <authorList>
            <person name="Komaki H."/>
            <person name="Tamura T."/>
        </authorList>
    </citation>
    <scope>NUCLEOTIDE SEQUENCE</scope>
    <source>
        <strain evidence="2">NBRC 14913</strain>
    </source>
</reference>
<name>A0A919SU16_9ACTN</name>
<organism evidence="2 3">
    <name type="scientific">Winogradskya consettensis</name>
    <dbReference type="NCBI Taxonomy" id="113560"/>
    <lineage>
        <taxon>Bacteria</taxon>
        <taxon>Bacillati</taxon>
        <taxon>Actinomycetota</taxon>
        <taxon>Actinomycetes</taxon>
        <taxon>Micromonosporales</taxon>
        <taxon>Micromonosporaceae</taxon>
        <taxon>Winogradskya</taxon>
    </lineage>
</organism>
<evidence type="ECO:0000313" key="3">
    <source>
        <dbReference type="Proteomes" id="UP000680865"/>
    </source>
</evidence>
<evidence type="ECO:0000256" key="1">
    <source>
        <dbReference type="SAM" id="MobiDB-lite"/>
    </source>
</evidence>
<dbReference type="AlphaFoldDB" id="A0A919SU16"/>
<proteinExistence type="predicted"/>
<feature type="region of interest" description="Disordered" evidence="1">
    <location>
        <begin position="1"/>
        <end position="51"/>
    </location>
</feature>
<keyword evidence="3" id="KW-1185">Reference proteome</keyword>
<dbReference type="Proteomes" id="UP000680865">
    <property type="component" value="Unassembled WGS sequence"/>
</dbReference>
<feature type="compositionally biased region" description="Basic and acidic residues" evidence="1">
    <location>
        <begin position="35"/>
        <end position="51"/>
    </location>
</feature>
<dbReference type="EMBL" id="BOQP01000030">
    <property type="protein sequence ID" value="GIM77526.1"/>
    <property type="molecule type" value="Genomic_DNA"/>
</dbReference>
<accession>A0A919SU16</accession>
<protein>
    <submittedName>
        <fullName evidence="2">Uncharacterized protein</fullName>
    </submittedName>
</protein>
<comment type="caution">
    <text evidence="2">The sequence shown here is derived from an EMBL/GenBank/DDBJ whole genome shotgun (WGS) entry which is preliminary data.</text>
</comment>
<sequence length="426" mass="46337">MNNSHAPTQRLDPARIRAGRASNAPQGGLYASRTVRPEAPVEVRDQPSRSVDERRVIDLRPGSERAEGALSDGLRAAGDDRVREFRGLARSGQLAAVAAADTGLRVRLSGAAYEVVWPIVFSRLTRRFELARGHAMCASGVERLADECLDRFHEDVEAVVADVLAHARQPILHLEAWIAGRLNAATVDHHRRMRGRRGALQRPRLPRWLADALDNDPWLTTLATEILVWVGVTLTAGSETWPLESWSQKRGVRTGQWATSDPATVAREIESVLAIMRRRRDWYESYVERPLGAKQAPVATSPVGDATGELARPLGPADPDGAIDAELLGLAAEAVRKIDSRVAGGERAEAIVVDVIRAVFGGTFTGTLDRAPYGAADPVGGLSGALANTQTVNRIVTTVLSILPAGMSVRNEHDDTREQRARRPHR</sequence>
<dbReference type="RefSeq" id="WP_213000175.1">
    <property type="nucleotide sequence ID" value="NZ_BAAATW010000016.1"/>
</dbReference>
<evidence type="ECO:0000313" key="2">
    <source>
        <dbReference type="EMBL" id="GIM77526.1"/>
    </source>
</evidence>
<gene>
    <name evidence="2" type="ORF">Aco04nite_55790</name>
</gene>